<dbReference type="PROSITE" id="PS50297">
    <property type="entry name" value="ANK_REP_REGION"/>
    <property type="match status" value="2"/>
</dbReference>
<protein>
    <submittedName>
        <fullName evidence="4">Uncharacterized protein</fullName>
    </submittedName>
</protein>
<sequence length="155" mass="16671">MEPPLPTPSQEEASLAVDYVDLLITGARYGDEEDVTTALAAGVNPNSVDGLGRTALHMASANGHTNIVRILIGRNADVNAKNEELNTPLHWAALNGHKGVVEVLMEANANPAALNRYERTAVDEATQRGFQDVVNVIDLAMTLRDSQNLSLELDE</sequence>
<dbReference type="PRINTS" id="PR01415">
    <property type="entry name" value="ANKYRIN"/>
</dbReference>
<dbReference type="Proteomes" id="UP000265515">
    <property type="component" value="Unassembled WGS sequence"/>
</dbReference>
<organism evidence="4 5">
    <name type="scientific">Chara braunii</name>
    <name type="common">Braun's stonewort</name>
    <dbReference type="NCBI Taxonomy" id="69332"/>
    <lineage>
        <taxon>Eukaryota</taxon>
        <taxon>Viridiplantae</taxon>
        <taxon>Streptophyta</taxon>
        <taxon>Charophyceae</taxon>
        <taxon>Charales</taxon>
        <taxon>Characeae</taxon>
        <taxon>Chara</taxon>
    </lineage>
</organism>
<dbReference type="Gramene" id="GBG89237">
    <property type="protein sequence ID" value="GBG89237"/>
    <property type="gene ID" value="CBR_g48945"/>
</dbReference>
<dbReference type="GO" id="GO:0085020">
    <property type="term" value="P:protein K6-linked ubiquitination"/>
    <property type="evidence" value="ECO:0007669"/>
    <property type="project" value="TreeGrafter"/>
</dbReference>
<dbReference type="EMBL" id="BFEA01000725">
    <property type="protein sequence ID" value="GBG89237.1"/>
    <property type="molecule type" value="Genomic_DNA"/>
</dbReference>
<dbReference type="InterPro" id="IPR002110">
    <property type="entry name" value="Ankyrin_rpt"/>
</dbReference>
<comment type="caution">
    <text evidence="4">The sequence shown here is derived from an EMBL/GenBank/DDBJ whole genome shotgun (WGS) entry which is preliminary data.</text>
</comment>
<dbReference type="Pfam" id="PF12796">
    <property type="entry name" value="Ank_2"/>
    <property type="match status" value="1"/>
</dbReference>
<dbReference type="AlphaFoldDB" id="A0A388M3S7"/>
<evidence type="ECO:0000313" key="5">
    <source>
        <dbReference type="Proteomes" id="UP000265515"/>
    </source>
</evidence>
<feature type="repeat" description="ANK" evidence="3">
    <location>
        <begin position="84"/>
        <end position="116"/>
    </location>
</feature>
<dbReference type="STRING" id="69332.A0A388M3S7"/>
<dbReference type="GO" id="GO:0004842">
    <property type="term" value="F:ubiquitin-protein transferase activity"/>
    <property type="evidence" value="ECO:0007669"/>
    <property type="project" value="TreeGrafter"/>
</dbReference>
<keyword evidence="1" id="KW-0677">Repeat</keyword>
<dbReference type="SMART" id="SM00248">
    <property type="entry name" value="ANK"/>
    <property type="match status" value="2"/>
</dbReference>
<dbReference type="OMA" id="NSHDRTP"/>
<dbReference type="PROSITE" id="PS50088">
    <property type="entry name" value="ANK_REPEAT"/>
    <property type="match status" value="2"/>
</dbReference>
<accession>A0A388M3S7</accession>
<evidence type="ECO:0000256" key="3">
    <source>
        <dbReference type="PROSITE-ProRule" id="PRU00023"/>
    </source>
</evidence>
<dbReference type="PANTHER" id="PTHR24171">
    <property type="entry name" value="ANKYRIN REPEAT DOMAIN-CONTAINING PROTEIN 39-RELATED"/>
    <property type="match status" value="1"/>
</dbReference>
<reference evidence="4 5" key="1">
    <citation type="journal article" date="2018" name="Cell">
        <title>The Chara Genome: Secondary Complexity and Implications for Plant Terrestrialization.</title>
        <authorList>
            <person name="Nishiyama T."/>
            <person name="Sakayama H."/>
            <person name="Vries J.D."/>
            <person name="Buschmann H."/>
            <person name="Saint-Marcoux D."/>
            <person name="Ullrich K.K."/>
            <person name="Haas F.B."/>
            <person name="Vanderstraeten L."/>
            <person name="Becker D."/>
            <person name="Lang D."/>
            <person name="Vosolsobe S."/>
            <person name="Rombauts S."/>
            <person name="Wilhelmsson P.K.I."/>
            <person name="Janitza P."/>
            <person name="Kern R."/>
            <person name="Heyl A."/>
            <person name="Rumpler F."/>
            <person name="Villalobos L.I.A.C."/>
            <person name="Clay J.M."/>
            <person name="Skokan R."/>
            <person name="Toyoda A."/>
            <person name="Suzuki Y."/>
            <person name="Kagoshima H."/>
            <person name="Schijlen E."/>
            <person name="Tajeshwar N."/>
            <person name="Catarino B."/>
            <person name="Hetherington A.J."/>
            <person name="Saltykova A."/>
            <person name="Bonnot C."/>
            <person name="Breuninger H."/>
            <person name="Symeonidi A."/>
            <person name="Radhakrishnan G.V."/>
            <person name="Van Nieuwerburgh F."/>
            <person name="Deforce D."/>
            <person name="Chang C."/>
            <person name="Karol K.G."/>
            <person name="Hedrich R."/>
            <person name="Ulvskov P."/>
            <person name="Glockner G."/>
            <person name="Delwiche C.F."/>
            <person name="Petrasek J."/>
            <person name="Van de Peer Y."/>
            <person name="Friml J."/>
            <person name="Beilby M."/>
            <person name="Dolan L."/>
            <person name="Kohara Y."/>
            <person name="Sugano S."/>
            <person name="Fujiyama A."/>
            <person name="Delaux P.-M."/>
            <person name="Quint M."/>
            <person name="TheiBen G."/>
            <person name="Hagemann M."/>
            <person name="Harholt J."/>
            <person name="Dunand C."/>
            <person name="Zachgo S."/>
            <person name="Langdale J."/>
            <person name="Maumus F."/>
            <person name="Straeten D.V.D."/>
            <person name="Gould S.B."/>
            <person name="Rensing S.A."/>
        </authorList>
    </citation>
    <scope>NUCLEOTIDE SEQUENCE [LARGE SCALE GENOMIC DNA]</scope>
    <source>
        <strain evidence="4 5">S276</strain>
    </source>
</reference>
<dbReference type="OrthoDB" id="10057496at2759"/>
<name>A0A388M3S7_CHABU</name>
<feature type="repeat" description="ANK" evidence="3">
    <location>
        <begin position="51"/>
        <end position="83"/>
    </location>
</feature>
<gene>
    <name evidence="4" type="ORF">CBR_g48945</name>
</gene>
<evidence type="ECO:0000256" key="1">
    <source>
        <dbReference type="ARBA" id="ARBA00022737"/>
    </source>
</evidence>
<dbReference type="InterPro" id="IPR036770">
    <property type="entry name" value="Ankyrin_rpt-contain_sf"/>
</dbReference>
<evidence type="ECO:0000256" key="2">
    <source>
        <dbReference type="ARBA" id="ARBA00023043"/>
    </source>
</evidence>
<keyword evidence="5" id="KW-1185">Reference proteome</keyword>
<keyword evidence="2 3" id="KW-0040">ANK repeat</keyword>
<dbReference type="SUPFAM" id="SSF48403">
    <property type="entry name" value="Ankyrin repeat"/>
    <property type="match status" value="1"/>
</dbReference>
<dbReference type="Gene3D" id="1.25.40.20">
    <property type="entry name" value="Ankyrin repeat-containing domain"/>
    <property type="match status" value="2"/>
</dbReference>
<proteinExistence type="predicted"/>
<dbReference type="PANTHER" id="PTHR24171:SF8">
    <property type="entry name" value="BRCA1-ASSOCIATED RING DOMAIN PROTEIN 1"/>
    <property type="match status" value="1"/>
</dbReference>
<evidence type="ECO:0000313" key="4">
    <source>
        <dbReference type="EMBL" id="GBG89237.1"/>
    </source>
</evidence>